<dbReference type="Pfam" id="PF00015">
    <property type="entry name" value="MCPsignal"/>
    <property type="match status" value="1"/>
</dbReference>
<feature type="domain" description="HAMP" evidence="10">
    <location>
        <begin position="204"/>
        <end position="257"/>
    </location>
</feature>
<evidence type="ECO:0000313" key="11">
    <source>
        <dbReference type="EMBL" id="PKG21926.1"/>
    </source>
</evidence>
<protein>
    <recommendedName>
        <fullName evidence="13">Methyl-accepting chemotaxis protein</fullName>
    </recommendedName>
</protein>
<dbReference type="EMBL" id="PISE01000053">
    <property type="protein sequence ID" value="PKG21926.1"/>
    <property type="molecule type" value="Genomic_DNA"/>
</dbReference>
<evidence type="ECO:0000256" key="5">
    <source>
        <dbReference type="ARBA" id="ARBA00029447"/>
    </source>
</evidence>
<keyword evidence="8" id="KW-0812">Transmembrane</keyword>
<feature type="transmembrane region" description="Helical" evidence="8">
    <location>
        <begin position="183"/>
        <end position="207"/>
    </location>
</feature>
<evidence type="ECO:0000256" key="3">
    <source>
        <dbReference type="ARBA" id="ARBA00023136"/>
    </source>
</evidence>
<accession>A0A2N0YXD4</accession>
<dbReference type="Gene3D" id="1.10.287.950">
    <property type="entry name" value="Methyl-accepting chemotaxis protein"/>
    <property type="match status" value="1"/>
</dbReference>
<dbReference type="Pfam" id="PF00672">
    <property type="entry name" value="HAMP"/>
    <property type="match status" value="1"/>
</dbReference>
<evidence type="ECO:0000313" key="12">
    <source>
        <dbReference type="Proteomes" id="UP000233375"/>
    </source>
</evidence>
<comment type="subcellular location">
    <subcellularLocation>
        <location evidence="1">Cell membrane</location>
    </subcellularLocation>
</comment>
<dbReference type="GO" id="GO:0006935">
    <property type="term" value="P:chemotaxis"/>
    <property type="evidence" value="ECO:0007669"/>
    <property type="project" value="InterPro"/>
</dbReference>
<name>A0A2N0YXD4_9BACI</name>
<proteinExistence type="inferred from homology"/>
<dbReference type="SMART" id="SM00283">
    <property type="entry name" value="MA"/>
    <property type="match status" value="1"/>
</dbReference>
<evidence type="ECO:0000259" key="9">
    <source>
        <dbReference type="PROSITE" id="PS50111"/>
    </source>
</evidence>
<comment type="caution">
    <text evidence="11">The sequence shown here is derived from an EMBL/GenBank/DDBJ whole genome shotgun (WGS) entry which is preliminary data.</text>
</comment>
<feature type="coiled-coil region" evidence="7">
    <location>
        <begin position="420"/>
        <end position="447"/>
    </location>
</feature>
<dbReference type="RefSeq" id="WP_101178943.1">
    <property type="nucleotide sequence ID" value="NZ_PISE01000053.1"/>
</dbReference>
<dbReference type="InterPro" id="IPR004089">
    <property type="entry name" value="MCPsignal_dom"/>
</dbReference>
<feature type="domain" description="Methyl-accepting transducer" evidence="9">
    <location>
        <begin position="276"/>
        <end position="526"/>
    </location>
</feature>
<dbReference type="Proteomes" id="UP000233375">
    <property type="component" value="Unassembled WGS sequence"/>
</dbReference>
<dbReference type="PANTHER" id="PTHR32089:SF112">
    <property type="entry name" value="LYSOZYME-LIKE PROTEIN-RELATED"/>
    <property type="match status" value="1"/>
</dbReference>
<dbReference type="AlphaFoldDB" id="A0A2N0YXD4"/>
<dbReference type="Gene3D" id="6.10.340.10">
    <property type="match status" value="1"/>
</dbReference>
<dbReference type="InterPro" id="IPR004090">
    <property type="entry name" value="Chemotax_Me-accpt_rcpt"/>
</dbReference>
<dbReference type="PROSITE" id="PS50111">
    <property type="entry name" value="CHEMOTAXIS_TRANSDUC_2"/>
    <property type="match status" value="1"/>
</dbReference>
<keyword evidence="8" id="KW-1133">Transmembrane helix</keyword>
<keyword evidence="12" id="KW-1185">Reference proteome</keyword>
<dbReference type="PRINTS" id="PR00260">
    <property type="entry name" value="CHEMTRNSDUCR"/>
</dbReference>
<dbReference type="PROSITE" id="PS50885">
    <property type="entry name" value="HAMP"/>
    <property type="match status" value="1"/>
</dbReference>
<comment type="similarity">
    <text evidence="5">Belongs to the methyl-accepting chemotaxis (MCP) protein family.</text>
</comment>
<keyword evidence="2" id="KW-1003">Cell membrane</keyword>
<keyword evidence="4 6" id="KW-0807">Transducer</keyword>
<keyword evidence="3 8" id="KW-0472">Membrane</keyword>
<organism evidence="11 12">
    <name type="scientific">Niallia nealsonii</name>
    <dbReference type="NCBI Taxonomy" id="115979"/>
    <lineage>
        <taxon>Bacteria</taxon>
        <taxon>Bacillati</taxon>
        <taxon>Bacillota</taxon>
        <taxon>Bacilli</taxon>
        <taxon>Bacillales</taxon>
        <taxon>Bacillaceae</taxon>
        <taxon>Niallia</taxon>
    </lineage>
</organism>
<evidence type="ECO:0000256" key="7">
    <source>
        <dbReference type="SAM" id="Coils"/>
    </source>
</evidence>
<gene>
    <name evidence="11" type="ORF">CWS01_19845</name>
</gene>
<evidence type="ECO:0000256" key="2">
    <source>
        <dbReference type="ARBA" id="ARBA00022475"/>
    </source>
</evidence>
<dbReference type="InterPro" id="IPR003660">
    <property type="entry name" value="HAMP_dom"/>
</dbReference>
<reference evidence="11 12" key="1">
    <citation type="journal article" date="2003" name="Int. J. Syst. Evol. Microbiol.">
        <title>Bacillus nealsonii sp. nov., isolated from a spacecraft-assembly facility, whose spores are gamma-radiation resistant.</title>
        <authorList>
            <person name="Venkateswaran K."/>
            <person name="Kempf M."/>
            <person name="Chen F."/>
            <person name="Satomi M."/>
            <person name="Nicholson W."/>
            <person name="Kern R."/>
        </authorList>
    </citation>
    <scope>NUCLEOTIDE SEQUENCE [LARGE SCALE GENOMIC DNA]</scope>
    <source>
        <strain evidence="11 12">FO-92</strain>
    </source>
</reference>
<evidence type="ECO:0000256" key="6">
    <source>
        <dbReference type="PROSITE-ProRule" id="PRU00284"/>
    </source>
</evidence>
<keyword evidence="7" id="KW-0175">Coiled coil</keyword>
<dbReference type="SUPFAM" id="SSF58104">
    <property type="entry name" value="Methyl-accepting chemotaxis protein (MCP) signaling domain"/>
    <property type="match status" value="1"/>
</dbReference>
<evidence type="ECO:0000256" key="8">
    <source>
        <dbReference type="SAM" id="Phobius"/>
    </source>
</evidence>
<feature type="transmembrane region" description="Helical" evidence="8">
    <location>
        <begin position="20"/>
        <end position="40"/>
    </location>
</feature>
<dbReference type="GO" id="GO:0007165">
    <property type="term" value="P:signal transduction"/>
    <property type="evidence" value="ECO:0007669"/>
    <property type="project" value="UniProtKB-KW"/>
</dbReference>
<dbReference type="SMART" id="SM00304">
    <property type="entry name" value="HAMP"/>
    <property type="match status" value="1"/>
</dbReference>
<dbReference type="GO" id="GO:0005886">
    <property type="term" value="C:plasma membrane"/>
    <property type="evidence" value="ECO:0007669"/>
    <property type="project" value="UniProtKB-SubCell"/>
</dbReference>
<sequence length="562" mass="63159">MKKSKVPNKNLLQLSIRKRLLLFIISLLLLTIFSITYVAVTKSKDLAVELMHQRLAKETKTTYIMSQNLMFTYVDDQEKFQKKIEQVVHSQDADFLKDNIQGQFYLVTNQEVKSFRVNKNEASQLPDNIVKEMRKKETGIMEKEIGKKKYSIAFMKIQELKGIYVIAVPQDDYLQEVKAISEIIVLVSGISMSVTILIIFLIVRGIVKPLNDLCYMMSEVSKGNLGVEVASNTSIPEIQSLIQSYQTMIDKIRRVLTQLQSSSGDLTKTGYMLQEHSNMMIEKNEFLTNMIAVVKKGAHETAVCSDSAIDVFQEMKQTTKQVSASMHEMNGKTKTMNECAHIGEMKIKELFQSLNVLHLDVREMAATIGQVKEQSMSIGDIIFSIRKLADKTKLVALNASIEAARAGENGKGFAIVADEVRNLANSSKKATEEINAFTKEMDKIAERASAEMVQITNKFMECSQTSEESSTSFNQLLQGIEIVNKELAVNQEKLKELQTFLPIMENSSLQLAAISQQTLANADEMKEIADMHKEGLQTNAKVNKKLAELAQTIKAVSNEFLT</sequence>
<dbReference type="GO" id="GO:0004888">
    <property type="term" value="F:transmembrane signaling receptor activity"/>
    <property type="evidence" value="ECO:0007669"/>
    <property type="project" value="InterPro"/>
</dbReference>
<dbReference type="PANTHER" id="PTHR32089">
    <property type="entry name" value="METHYL-ACCEPTING CHEMOTAXIS PROTEIN MCPB"/>
    <property type="match status" value="1"/>
</dbReference>
<evidence type="ECO:0000256" key="1">
    <source>
        <dbReference type="ARBA" id="ARBA00004236"/>
    </source>
</evidence>
<evidence type="ECO:0000256" key="4">
    <source>
        <dbReference type="ARBA" id="ARBA00023224"/>
    </source>
</evidence>
<evidence type="ECO:0000259" key="10">
    <source>
        <dbReference type="PROSITE" id="PS50885"/>
    </source>
</evidence>
<dbReference type="OrthoDB" id="2010115at2"/>
<evidence type="ECO:0008006" key="13">
    <source>
        <dbReference type="Google" id="ProtNLM"/>
    </source>
</evidence>